<dbReference type="GO" id="GO:0016787">
    <property type="term" value="F:hydrolase activity"/>
    <property type="evidence" value="ECO:0007669"/>
    <property type="project" value="UniProtKB-UniRule"/>
</dbReference>
<feature type="active site" description="Proton acceptor" evidence="4">
    <location>
        <position position="186"/>
    </location>
</feature>
<dbReference type="EMBL" id="CP000812">
    <property type="protein sequence ID" value="ABV33437.1"/>
    <property type="molecule type" value="Genomic_DNA"/>
</dbReference>
<dbReference type="STRING" id="416591.Tlet_0871"/>
<dbReference type="GO" id="GO:0016042">
    <property type="term" value="P:lipid catabolic process"/>
    <property type="evidence" value="ECO:0007669"/>
    <property type="project" value="UniProtKB-UniRule"/>
</dbReference>
<keyword evidence="3 4" id="KW-0443">Lipid metabolism</keyword>
<reference evidence="6 7" key="2">
    <citation type="journal article" date="2009" name="Proc. Natl. Acad. Sci. U.S.A.">
        <title>On the chimeric nature, thermophilic origin, and phylogenetic placement of the Thermotogales.</title>
        <authorList>
            <person name="Zhaxybayeva O."/>
            <person name="Swithers K.S."/>
            <person name="Lapierre P."/>
            <person name="Fournier G.P."/>
            <person name="Bickhart D.M."/>
            <person name="DeBoy R.T."/>
            <person name="Nelson K.E."/>
            <person name="Nesbo C.L."/>
            <person name="Doolittle W.F."/>
            <person name="Gogarten J.P."/>
            <person name="Noll K.M."/>
        </authorList>
    </citation>
    <scope>NUCLEOTIDE SEQUENCE [LARGE SCALE GENOMIC DNA]</scope>
    <source>
        <strain evidence="7">ATCC BAA-301 / DSM 14385 / NBRC 107922 / TMO</strain>
    </source>
</reference>
<feature type="domain" description="PNPLA" evidence="5">
    <location>
        <begin position="13"/>
        <end position="199"/>
    </location>
</feature>
<dbReference type="HOGENOM" id="CLU_034454_3_0_0"/>
<evidence type="ECO:0000259" key="5">
    <source>
        <dbReference type="PROSITE" id="PS51635"/>
    </source>
</evidence>
<accession>A8F5K3</accession>
<evidence type="ECO:0000256" key="1">
    <source>
        <dbReference type="ARBA" id="ARBA00022801"/>
    </source>
</evidence>
<dbReference type="SUPFAM" id="SSF52151">
    <property type="entry name" value="FabD/lysophospholipase-like"/>
    <property type="match status" value="1"/>
</dbReference>
<dbReference type="InterPro" id="IPR016035">
    <property type="entry name" value="Acyl_Trfase/lysoPLipase"/>
</dbReference>
<dbReference type="Proteomes" id="UP000002016">
    <property type="component" value="Chromosome"/>
</dbReference>
<evidence type="ECO:0000256" key="2">
    <source>
        <dbReference type="ARBA" id="ARBA00022963"/>
    </source>
</evidence>
<reference evidence="6 7" key="1">
    <citation type="submission" date="2007-08" db="EMBL/GenBank/DDBJ databases">
        <title>Complete sequence of Thermotoga lettingae TMO.</title>
        <authorList>
            <consortium name="US DOE Joint Genome Institute"/>
            <person name="Copeland A."/>
            <person name="Lucas S."/>
            <person name="Lapidus A."/>
            <person name="Barry K."/>
            <person name="Glavina del Rio T."/>
            <person name="Dalin E."/>
            <person name="Tice H."/>
            <person name="Pitluck S."/>
            <person name="Foster B."/>
            <person name="Bruce D."/>
            <person name="Schmutz J."/>
            <person name="Larimer F."/>
            <person name="Land M."/>
            <person name="Hauser L."/>
            <person name="Kyrpides N."/>
            <person name="Mikhailova N."/>
            <person name="Nelson K."/>
            <person name="Gogarten J.P."/>
            <person name="Noll K."/>
            <person name="Richardson P."/>
        </authorList>
    </citation>
    <scope>NUCLEOTIDE SEQUENCE [LARGE SCALE GENOMIC DNA]</scope>
    <source>
        <strain evidence="7">ATCC BAA-301 / DSM 14385 / NBRC 107922 / TMO</strain>
    </source>
</reference>
<dbReference type="KEGG" id="tle:Tlet_0871"/>
<dbReference type="PANTHER" id="PTHR14226:SF29">
    <property type="entry name" value="NEUROPATHY TARGET ESTERASE SWS"/>
    <property type="match status" value="1"/>
</dbReference>
<dbReference type="InterPro" id="IPR050301">
    <property type="entry name" value="NTE"/>
</dbReference>
<keyword evidence="2 4" id="KW-0442">Lipid degradation</keyword>
<feature type="active site" description="Nucleophile" evidence="4">
    <location>
        <position position="46"/>
    </location>
</feature>
<feature type="short sequence motif" description="DGA/G" evidence="4">
    <location>
        <begin position="186"/>
        <end position="188"/>
    </location>
</feature>
<dbReference type="Gene3D" id="3.40.1090.10">
    <property type="entry name" value="Cytosolic phospholipase A2 catalytic domain"/>
    <property type="match status" value="2"/>
</dbReference>
<gene>
    <name evidence="6" type="ordered locus">Tlet_0871</name>
</gene>
<sequence precursor="true">MSTFIAAATSVALILSGGGGRGAYQIGVWKALNELRIEIDAVYGTSVGAINGAMISIGDYEFAEKSWLELTFGDIMNIPESVKKLISGKFADLSIPEAIDATRKLISEKGIDISPLREKLKALLPEEKIRNSKVHYGLVAYSVSELKPYMLYIEEIPDGMLADYILSSANFPLFKREEIGGRLFIDGGVYSNIPLKMAIDKGYENIIVVDIGTVGVADILEYIRIFMDRGKIEYIRPREHFATILTFDPEISRKYLLEGYLDTLAHFGKLYGENYYIADNTDIIGFLFKNLDPVKRDIAASLLGVGIPVSEKPEVQYSQYILPRLRLETLSVSDNPNTICLKVLEDVAKFLKIERLKTYTTQELLESICQSQLPAGLIQSIMYQAKYKRLVDFLRFIYINGHKKFDENFLP</sequence>
<dbReference type="PROSITE" id="PS51635">
    <property type="entry name" value="PNPLA"/>
    <property type="match status" value="1"/>
</dbReference>
<evidence type="ECO:0000256" key="4">
    <source>
        <dbReference type="PROSITE-ProRule" id="PRU01161"/>
    </source>
</evidence>
<dbReference type="AlphaFoldDB" id="A8F5K3"/>
<keyword evidence="7" id="KW-1185">Reference proteome</keyword>
<dbReference type="Pfam" id="PF01734">
    <property type="entry name" value="Patatin"/>
    <property type="match status" value="1"/>
</dbReference>
<dbReference type="InterPro" id="IPR002641">
    <property type="entry name" value="PNPLA_dom"/>
</dbReference>
<dbReference type="PANTHER" id="PTHR14226">
    <property type="entry name" value="NEUROPATHY TARGET ESTERASE/SWISS CHEESE D.MELANOGASTER"/>
    <property type="match status" value="1"/>
</dbReference>
<dbReference type="RefSeq" id="WP_012002918.1">
    <property type="nucleotide sequence ID" value="NC_009828.1"/>
</dbReference>
<evidence type="ECO:0000256" key="3">
    <source>
        <dbReference type="ARBA" id="ARBA00023098"/>
    </source>
</evidence>
<feature type="short sequence motif" description="GXSXG" evidence="4">
    <location>
        <begin position="44"/>
        <end position="48"/>
    </location>
</feature>
<evidence type="ECO:0000313" key="7">
    <source>
        <dbReference type="Proteomes" id="UP000002016"/>
    </source>
</evidence>
<dbReference type="OrthoDB" id="9770965at2"/>
<dbReference type="eggNOG" id="COG1752">
    <property type="taxonomic scope" value="Bacteria"/>
</dbReference>
<evidence type="ECO:0000313" key="6">
    <source>
        <dbReference type="EMBL" id="ABV33437.1"/>
    </source>
</evidence>
<feature type="short sequence motif" description="GXGXXG" evidence="4">
    <location>
        <begin position="17"/>
        <end position="22"/>
    </location>
</feature>
<proteinExistence type="predicted"/>
<organism evidence="6 7">
    <name type="scientific">Pseudothermotoga lettingae (strain ATCC BAA-301 / DSM 14385 / NBRC 107922 / TMO)</name>
    <name type="common">Thermotoga lettingae</name>
    <dbReference type="NCBI Taxonomy" id="416591"/>
    <lineage>
        <taxon>Bacteria</taxon>
        <taxon>Thermotogati</taxon>
        <taxon>Thermotogota</taxon>
        <taxon>Thermotogae</taxon>
        <taxon>Thermotogales</taxon>
        <taxon>Thermotogaceae</taxon>
        <taxon>Pseudothermotoga</taxon>
    </lineage>
</organism>
<protein>
    <submittedName>
        <fullName evidence="6">Patatin</fullName>
    </submittedName>
</protein>
<name>A8F5K3_PSELT</name>
<keyword evidence="1 4" id="KW-0378">Hydrolase</keyword>
<dbReference type="CDD" id="cd07209">
    <property type="entry name" value="Pat_hypo_Ecoli_Z1214_like"/>
    <property type="match status" value="1"/>
</dbReference>